<name>A0A2P7R332_9GAMM</name>
<dbReference type="Proteomes" id="UP000242181">
    <property type="component" value="Unassembled WGS sequence"/>
</dbReference>
<reference evidence="2 3" key="1">
    <citation type="submission" date="2018-03" db="EMBL/GenBank/DDBJ databases">
        <title>The draft genome of Zobellella taiwanensis JCM 13381.</title>
        <authorList>
            <person name="Liu L."/>
            <person name="Li L."/>
            <person name="Wang T."/>
            <person name="Zhang X."/>
            <person name="Liang L."/>
        </authorList>
    </citation>
    <scope>NUCLEOTIDE SEQUENCE [LARGE SCALE GENOMIC DNA]</scope>
    <source>
        <strain evidence="2 3">JCM 13381</strain>
    </source>
</reference>
<protein>
    <submittedName>
        <fullName evidence="2">Transcriptional regulator</fullName>
    </submittedName>
</protein>
<organism evidence="2 3">
    <name type="scientific">Zobellella taiwanensis</name>
    <dbReference type="NCBI Taxonomy" id="347535"/>
    <lineage>
        <taxon>Bacteria</taxon>
        <taxon>Pseudomonadati</taxon>
        <taxon>Pseudomonadota</taxon>
        <taxon>Gammaproteobacteria</taxon>
        <taxon>Aeromonadales</taxon>
        <taxon>Aeromonadaceae</taxon>
        <taxon>Zobellella</taxon>
    </lineage>
</organism>
<keyword evidence="3" id="KW-1185">Reference proteome</keyword>
<evidence type="ECO:0000313" key="3">
    <source>
        <dbReference type="Proteomes" id="UP000242181"/>
    </source>
</evidence>
<dbReference type="OrthoDB" id="9800971at2"/>
<feature type="region of interest" description="Disordered" evidence="1">
    <location>
        <begin position="1"/>
        <end position="25"/>
    </location>
</feature>
<dbReference type="InterPro" id="IPR018772">
    <property type="entry name" value="Transcription_activator_HlyU"/>
</dbReference>
<dbReference type="RefSeq" id="WP_106452980.1">
    <property type="nucleotide sequence ID" value="NZ_PXYH01000007.1"/>
</dbReference>
<dbReference type="AlphaFoldDB" id="A0A2P7R332"/>
<evidence type="ECO:0000256" key="1">
    <source>
        <dbReference type="SAM" id="MobiDB-lite"/>
    </source>
</evidence>
<gene>
    <name evidence="2" type="ORF">C7I36_06850</name>
</gene>
<sequence length="94" mass="10823">MFNWLKKLGRSPAQRQAGSRFEPVDYQGYRIQPDPQAEGGQYRLRGRILAERDGETREYLLIRADLLPSAEQAAELMIGKARRLIDESGDRLFD</sequence>
<proteinExistence type="predicted"/>
<accession>A0A2P7R332</accession>
<dbReference type="Pfam" id="PF10115">
    <property type="entry name" value="HlyU"/>
    <property type="match status" value="1"/>
</dbReference>
<dbReference type="EMBL" id="PXYH01000007">
    <property type="protein sequence ID" value="PSJ44613.1"/>
    <property type="molecule type" value="Genomic_DNA"/>
</dbReference>
<comment type="caution">
    <text evidence="2">The sequence shown here is derived from an EMBL/GenBank/DDBJ whole genome shotgun (WGS) entry which is preliminary data.</text>
</comment>
<evidence type="ECO:0000313" key="2">
    <source>
        <dbReference type="EMBL" id="PSJ44613.1"/>
    </source>
</evidence>